<feature type="transmembrane region" description="Helical" evidence="15">
    <location>
        <begin position="68"/>
        <end position="92"/>
    </location>
</feature>
<dbReference type="PANTHER" id="PTHR45628">
    <property type="entry name" value="VOLTAGE-DEPENDENT CALCIUM CHANNEL TYPE A SUBUNIT ALPHA-1"/>
    <property type="match status" value="1"/>
</dbReference>
<sequence length="1088" mass="123583">MFSVLSLCLVLFFFFFFCFPRMLEYSLNLQNVSFSAVRTVRVLRPLRAINRVPSMRILVTLLLDTLPMLGNVLLLCFFVFFIFGIVGVQLWAGLLRNRCFVKDNFSFPLSVELGKYYHTENDDENPFICSMPRDNGMRDCGSIPKLYDEAGQQCSLDIDSYNSTDNTTCVNWNQYYTNCSAGLINPFKGAINFDNICYAWIAIFQVITLEGWVDIMYFVMDAHSFYNFIYFILLIIIGSFFMINLCLVVIATQFSETKQRESQLMKEQRVRFMSNASTLASLSEPGSCYDELLKYLVHIIRKGAKQVAHVCRFLARRAGLNIASSPPATEPTHSQRQRRRRKSSRQGSMSVHHMVHHHHYLHHHYHLGNGTQLSCQLSARELITMDAAGLTMDPETCPDCAKALAHELEGFTEGNETPGDSDSDGVYELSQDHHHRDRRDSRQPRKKRRRLGKTAAKVVHFWRLVCDTFRKIVDSKYFGRGIMIAILINTLSMGIEYHEQPEELTNALEISNIVFTSLFSLEMLLKVLVYGPFGYIKNPYNIFDGIIVVISVWEIVGQQGGGLSVLRTFRLMRVLKLVRFMPALQRQLVVLMKTMDNVATFCMLLMLFIFIFSILGMHLFGCKFGSERDGDTLPDRKNFDSLLWAIVTVFQILTQEDWNKVLYNGMASTSPVAALYFIALMTFGNYVLFNLLVAILVEGFQTEEISKREDLHAQLSLIQLPVDSGVYSNKSPSVCSSTVVPVNGHVEMKTSLTPPLITHTAATPMPVPKLPVAGDPVLGYESRQGSNISMDPACFDKSPTSARSSPHGQWTTGSGWGSRRSSWNSLSRAPSYKRQKRQSGERRSLLSGEGNSSSDEGDGGGEGGGGLPHGRPRHRRMESVETRSSMDLPPEALLQVEPPSLAHLRPPEHSDCNGKGTPSALGPTNVSLEENTEDENSRFARILRWMEKKQPAWCRQRDTWSLYLFPPESRFRILCNKIITHKMFDHVVLVIIFLNCITIAMERPRIHPTSAVNSFMLMTFVMSIFCLSPYCHNSDCFNNYVKYIHMHIFDQSYKPQLLDWFSEWNLKAPKLSNRQPSSLGSAVLFHPY</sequence>
<evidence type="ECO:0000256" key="7">
    <source>
        <dbReference type="ARBA" id="ARBA00022837"/>
    </source>
</evidence>
<keyword evidence="2" id="KW-0813">Transport</keyword>
<feature type="transmembrane region" description="Helical" evidence="15">
    <location>
        <begin position="983"/>
        <end position="1001"/>
    </location>
</feature>
<evidence type="ECO:0000256" key="10">
    <source>
        <dbReference type="ARBA" id="ARBA00023065"/>
    </source>
</evidence>
<evidence type="ECO:0000256" key="6">
    <source>
        <dbReference type="ARBA" id="ARBA00022737"/>
    </source>
</evidence>
<dbReference type="Pfam" id="PF00520">
    <property type="entry name" value="Ion_trans"/>
    <property type="match status" value="2"/>
</dbReference>
<feature type="transmembrane region" description="Helical" evidence="15">
    <location>
        <begin position="1013"/>
        <end position="1032"/>
    </location>
</feature>
<keyword evidence="4" id="KW-0107">Calcium channel</keyword>
<evidence type="ECO:0000313" key="18">
    <source>
        <dbReference type="Proteomes" id="UP000261500"/>
    </source>
</evidence>
<dbReference type="AlphaFoldDB" id="A0A3B3V5I5"/>
<name>A0A3B3V5I5_9TELE</name>
<feature type="compositionally biased region" description="Low complexity" evidence="14">
    <location>
        <begin position="845"/>
        <end position="854"/>
    </location>
</feature>
<dbReference type="FunFam" id="1.20.120.350:FF:000007">
    <property type="entry name" value="Voltage-dependent T-type calcium channel subunit alpha"/>
    <property type="match status" value="1"/>
</dbReference>
<feature type="transmembrane region" description="Helical" evidence="15">
    <location>
        <begin position="197"/>
        <end position="219"/>
    </location>
</feature>
<dbReference type="InterPro" id="IPR005445">
    <property type="entry name" value="VDCC_T_a1"/>
</dbReference>
<feature type="compositionally biased region" description="Low complexity" evidence="14">
    <location>
        <begin position="810"/>
        <end position="828"/>
    </location>
</feature>
<evidence type="ECO:0000256" key="8">
    <source>
        <dbReference type="ARBA" id="ARBA00022882"/>
    </source>
</evidence>
<keyword evidence="7" id="KW-0106">Calcium</keyword>
<evidence type="ECO:0000256" key="11">
    <source>
        <dbReference type="ARBA" id="ARBA00023136"/>
    </source>
</evidence>
<evidence type="ECO:0000259" key="16">
    <source>
        <dbReference type="Pfam" id="PF00520"/>
    </source>
</evidence>
<feature type="compositionally biased region" description="Polar residues" evidence="14">
    <location>
        <begin position="798"/>
        <end position="809"/>
    </location>
</feature>
<dbReference type="FunFam" id="1.10.287.70:FF:000029">
    <property type="entry name" value="Voltage-dependent T-type calcium channel subunit alpha"/>
    <property type="match status" value="1"/>
</dbReference>
<evidence type="ECO:0000256" key="12">
    <source>
        <dbReference type="ARBA" id="ARBA00023180"/>
    </source>
</evidence>
<dbReference type="InterPro" id="IPR050599">
    <property type="entry name" value="VDCC_alpha-1_subunit"/>
</dbReference>
<feature type="transmembrane region" description="Helical" evidence="15">
    <location>
        <begin position="598"/>
        <end position="617"/>
    </location>
</feature>
<feature type="transmembrane region" description="Helical" evidence="15">
    <location>
        <begin position="225"/>
        <end position="250"/>
    </location>
</feature>
<evidence type="ECO:0000256" key="1">
    <source>
        <dbReference type="ARBA" id="ARBA00004141"/>
    </source>
</evidence>
<evidence type="ECO:0000256" key="15">
    <source>
        <dbReference type="SAM" id="Phobius"/>
    </source>
</evidence>
<feature type="transmembrane region" description="Helical" evidence="15">
    <location>
        <begin position="477"/>
        <end position="495"/>
    </location>
</feature>
<feature type="transmembrane region" description="Helical" evidence="15">
    <location>
        <begin position="507"/>
        <end position="528"/>
    </location>
</feature>
<dbReference type="FunFam" id="1.10.287.70:FF:000014">
    <property type="entry name" value="Voltage-dependent T-type calcium channel subunit alpha"/>
    <property type="match status" value="1"/>
</dbReference>
<keyword evidence="6" id="KW-0677">Repeat</keyword>
<dbReference type="Gene3D" id="1.20.120.350">
    <property type="entry name" value="Voltage-gated potassium channels. Chain C"/>
    <property type="match status" value="2"/>
</dbReference>
<keyword evidence="9 15" id="KW-1133">Transmembrane helix</keyword>
<keyword evidence="8" id="KW-0851">Voltage-gated channel</keyword>
<dbReference type="PRINTS" id="PR01629">
    <property type="entry name" value="TVDCCALPHA1"/>
</dbReference>
<evidence type="ECO:0000256" key="5">
    <source>
        <dbReference type="ARBA" id="ARBA00022692"/>
    </source>
</evidence>
<keyword evidence="12" id="KW-0325">Glycoprotein</keyword>
<feature type="compositionally biased region" description="Basic residues" evidence="14">
    <location>
        <begin position="335"/>
        <end position="344"/>
    </location>
</feature>
<comment type="subcellular location">
    <subcellularLocation>
        <location evidence="1">Membrane</location>
        <topology evidence="1">Multi-pass membrane protein</topology>
    </subcellularLocation>
</comment>
<dbReference type="InterPro" id="IPR005821">
    <property type="entry name" value="Ion_trans_dom"/>
</dbReference>
<evidence type="ECO:0000256" key="14">
    <source>
        <dbReference type="SAM" id="MobiDB-lite"/>
    </source>
</evidence>
<evidence type="ECO:0000256" key="9">
    <source>
        <dbReference type="ARBA" id="ARBA00022989"/>
    </source>
</evidence>
<dbReference type="GeneTree" id="ENSGT00940000159664"/>
<reference evidence="17" key="2">
    <citation type="submission" date="2025-09" db="UniProtKB">
        <authorList>
            <consortium name="Ensembl"/>
        </authorList>
    </citation>
    <scope>IDENTIFICATION</scope>
</reference>
<dbReference type="GO" id="GO:0005891">
    <property type="term" value="C:voltage-gated calcium channel complex"/>
    <property type="evidence" value="ECO:0007669"/>
    <property type="project" value="InterPro"/>
</dbReference>
<feature type="region of interest" description="Disordered" evidence="14">
    <location>
        <begin position="324"/>
        <end position="351"/>
    </location>
</feature>
<keyword evidence="18" id="KW-1185">Reference proteome</keyword>
<dbReference type="Gene3D" id="1.10.287.70">
    <property type="match status" value="2"/>
</dbReference>
<keyword evidence="3" id="KW-0109">Calcium transport</keyword>
<keyword evidence="5 15" id="KW-0812">Transmembrane</keyword>
<dbReference type="GO" id="GO:0008331">
    <property type="term" value="F:high voltage-gated calcium channel activity"/>
    <property type="evidence" value="ECO:0007669"/>
    <property type="project" value="TreeGrafter"/>
</dbReference>
<evidence type="ECO:0000256" key="4">
    <source>
        <dbReference type="ARBA" id="ARBA00022673"/>
    </source>
</evidence>
<dbReference type="SUPFAM" id="SSF81324">
    <property type="entry name" value="Voltage-gated potassium channels"/>
    <property type="match status" value="2"/>
</dbReference>
<feature type="transmembrane region" description="Helical" evidence="15">
    <location>
        <begin position="674"/>
        <end position="697"/>
    </location>
</feature>
<reference evidence="17" key="1">
    <citation type="submission" date="2025-08" db="UniProtKB">
        <authorList>
            <consortium name="Ensembl"/>
        </authorList>
    </citation>
    <scope>IDENTIFICATION</scope>
</reference>
<feature type="domain" description="Ion transport" evidence="16">
    <location>
        <begin position="4"/>
        <end position="261"/>
    </location>
</feature>
<feature type="region of interest" description="Disordered" evidence="14">
    <location>
        <begin position="411"/>
        <end position="452"/>
    </location>
</feature>
<dbReference type="Proteomes" id="UP000261500">
    <property type="component" value="Unplaced"/>
</dbReference>
<protein>
    <submittedName>
        <fullName evidence="17">Calcium voltage-gated channel subunit alpha1 G</fullName>
    </submittedName>
</protein>
<keyword evidence="11 15" id="KW-0472">Membrane</keyword>
<dbReference type="PANTHER" id="PTHR45628:SF33">
    <property type="entry name" value="VOLTAGE-DEPENDENT T-TYPE CALCIUM CHANNEL SUBUNIT ALPHA-1G"/>
    <property type="match status" value="1"/>
</dbReference>
<evidence type="ECO:0000256" key="2">
    <source>
        <dbReference type="ARBA" id="ARBA00022448"/>
    </source>
</evidence>
<keyword evidence="13" id="KW-0407">Ion channel</keyword>
<evidence type="ECO:0000256" key="3">
    <source>
        <dbReference type="ARBA" id="ARBA00022568"/>
    </source>
</evidence>
<evidence type="ECO:0000256" key="13">
    <source>
        <dbReference type="ARBA" id="ARBA00023303"/>
    </source>
</evidence>
<dbReference type="InterPro" id="IPR027359">
    <property type="entry name" value="Volt_channel_dom_sf"/>
</dbReference>
<accession>A0A3B3V5I5</accession>
<proteinExistence type="predicted"/>
<organism evidence="17 18">
    <name type="scientific">Poecilia latipinna</name>
    <name type="common">sailfin molly</name>
    <dbReference type="NCBI Taxonomy" id="48699"/>
    <lineage>
        <taxon>Eukaryota</taxon>
        <taxon>Metazoa</taxon>
        <taxon>Chordata</taxon>
        <taxon>Craniata</taxon>
        <taxon>Vertebrata</taxon>
        <taxon>Euteleostomi</taxon>
        <taxon>Actinopterygii</taxon>
        <taxon>Neopterygii</taxon>
        <taxon>Teleostei</taxon>
        <taxon>Neoteleostei</taxon>
        <taxon>Acanthomorphata</taxon>
        <taxon>Ovalentaria</taxon>
        <taxon>Atherinomorphae</taxon>
        <taxon>Cyprinodontiformes</taxon>
        <taxon>Poeciliidae</taxon>
        <taxon>Poeciliinae</taxon>
        <taxon>Poecilia</taxon>
    </lineage>
</organism>
<feature type="region of interest" description="Disordered" evidence="14">
    <location>
        <begin position="776"/>
        <end position="932"/>
    </location>
</feature>
<feature type="compositionally biased region" description="Basic and acidic residues" evidence="14">
    <location>
        <begin position="430"/>
        <end position="443"/>
    </location>
</feature>
<keyword evidence="10" id="KW-0406">Ion transport</keyword>
<dbReference type="GO" id="GO:0098703">
    <property type="term" value="P:calcium ion import across plasma membrane"/>
    <property type="evidence" value="ECO:0007669"/>
    <property type="project" value="TreeGrafter"/>
</dbReference>
<evidence type="ECO:0000313" key="17">
    <source>
        <dbReference type="Ensembl" id="ENSPLAP00000020176.1"/>
    </source>
</evidence>
<dbReference type="Ensembl" id="ENSPLAT00000014206.1">
    <property type="protein sequence ID" value="ENSPLAP00000020176.1"/>
    <property type="gene ID" value="ENSPLAG00000002894.1"/>
</dbReference>
<feature type="domain" description="Ion transport" evidence="16">
    <location>
        <begin position="476"/>
        <end position="704"/>
    </location>
</feature>
<dbReference type="STRING" id="48699.ENSPLAP00000020176"/>